<keyword evidence="1" id="KW-0812">Transmembrane</keyword>
<dbReference type="InterPro" id="IPR021449">
    <property type="entry name" value="DUF3099"/>
</dbReference>
<keyword evidence="1" id="KW-0472">Membrane</keyword>
<protein>
    <recommendedName>
        <fullName evidence="4">DUF3099 domain-containing protein</fullName>
    </recommendedName>
</protein>
<dbReference type="EMBL" id="BAABAE010000003">
    <property type="protein sequence ID" value="GAA3745081.1"/>
    <property type="molecule type" value="Genomic_DNA"/>
</dbReference>
<evidence type="ECO:0000313" key="3">
    <source>
        <dbReference type="Proteomes" id="UP001501004"/>
    </source>
</evidence>
<dbReference type="Proteomes" id="UP001501004">
    <property type="component" value="Unassembled WGS sequence"/>
</dbReference>
<comment type="caution">
    <text evidence="2">The sequence shown here is derived from an EMBL/GenBank/DDBJ whole genome shotgun (WGS) entry which is preliminary data.</text>
</comment>
<gene>
    <name evidence="2" type="ORF">GCM10022239_20850</name>
</gene>
<proteinExistence type="predicted"/>
<dbReference type="Pfam" id="PF11298">
    <property type="entry name" value="DUF3099"/>
    <property type="match status" value="1"/>
</dbReference>
<organism evidence="2 3">
    <name type="scientific">Leifsonella bigeumensis</name>
    <dbReference type="NCBI Taxonomy" id="433643"/>
    <lineage>
        <taxon>Bacteria</taxon>
        <taxon>Bacillati</taxon>
        <taxon>Actinomycetota</taxon>
        <taxon>Actinomycetes</taxon>
        <taxon>Micrococcales</taxon>
        <taxon>Microbacteriaceae</taxon>
        <taxon>Leifsonella</taxon>
    </lineage>
</organism>
<evidence type="ECO:0000313" key="2">
    <source>
        <dbReference type="EMBL" id="GAA3745081.1"/>
    </source>
</evidence>
<feature type="transmembrane region" description="Helical" evidence="1">
    <location>
        <begin position="12"/>
        <end position="35"/>
    </location>
</feature>
<name>A0ABP7FQQ7_9MICO</name>
<keyword evidence="1" id="KW-1133">Transmembrane helix</keyword>
<evidence type="ECO:0008006" key="4">
    <source>
        <dbReference type="Google" id="ProtNLM"/>
    </source>
</evidence>
<reference evidence="3" key="1">
    <citation type="journal article" date="2019" name="Int. J. Syst. Evol. Microbiol.">
        <title>The Global Catalogue of Microorganisms (GCM) 10K type strain sequencing project: providing services to taxonomists for standard genome sequencing and annotation.</title>
        <authorList>
            <consortium name="The Broad Institute Genomics Platform"/>
            <consortium name="The Broad Institute Genome Sequencing Center for Infectious Disease"/>
            <person name="Wu L."/>
            <person name="Ma J."/>
        </authorList>
    </citation>
    <scope>NUCLEOTIDE SEQUENCE [LARGE SCALE GENOMIC DNA]</scope>
    <source>
        <strain evidence="3">JCM 16949</strain>
    </source>
</reference>
<accession>A0ABP7FQQ7</accession>
<evidence type="ECO:0000256" key="1">
    <source>
        <dbReference type="SAM" id="Phobius"/>
    </source>
</evidence>
<sequence>MCVILCIFVRGWWLVLCAAGAVILPYIAVVLANVVDTRTSRVERPGSVVPYDKHDEAP</sequence>
<keyword evidence="3" id="KW-1185">Reference proteome</keyword>